<dbReference type="Proteomes" id="UP000076486">
    <property type="component" value="Unassembled WGS sequence"/>
</dbReference>
<gene>
    <name evidence="1" type="ORF">N473_18045</name>
</gene>
<dbReference type="AlphaFoldDB" id="A0A167KHS6"/>
<name>A0A167KHS6_9GAMM</name>
<protein>
    <submittedName>
        <fullName evidence="1">Uncharacterized protein</fullName>
    </submittedName>
</protein>
<evidence type="ECO:0000313" key="1">
    <source>
        <dbReference type="EMBL" id="KZN62816.1"/>
    </source>
</evidence>
<dbReference type="RefSeq" id="WP_063368222.1">
    <property type="nucleotide sequence ID" value="NZ_AUYC01000030.1"/>
</dbReference>
<dbReference type="EMBL" id="AUYC01000030">
    <property type="protein sequence ID" value="KZN62816.1"/>
    <property type="molecule type" value="Genomic_DNA"/>
</dbReference>
<comment type="caution">
    <text evidence="1">The sequence shown here is derived from an EMBL/GenBank/DDBJ whole genome shotgun (WGS) entry which is preliminary data.</text>
</comment>
<proteinExistence type="predicted"/>
<accession>A0A167KHS6</accession>
<dbReference type="PATRIC" id="fig|1365248.3.peg.2661"/>
<organism evidence="1 2">
    <name type="scientific">Pseudoalteromonas luteoviolacea CPMOR-1</name>
    <dbReference type="NCBI Taxonomy" id="1365248"/>
    <lineage>
        <taxon>Bacteria</taxon>
        <taxon>Pseudomonadati</taxon>
        <taxon>Pseudomonadota</taxon>
        <taxon>Gammaproteobacteria</taxon>
        <taxon>Alteromonadales</taxon>
        <taxon>Pseudoalteromonadaceae</taxon>
        <taxon>Pseudoalteromonas</taxon>
    </lineage>
</organism>
<sequence length="169" mass="19367">MKYLAAIPLIISTCCFGVSEIDPVDKSNKKYADYACDKMGADCKKFTKACEPPNSSMPNTCIALTYFKLEVAKELCGIEKYVECYVSNNEYLARWMHELNLPNVGNPKRAVAFEKCANVGIYDVKSSELKKFEVEVLKVFQKIREPIDIKSPSYQKQKDFYLCFEKHLK</sequence>
<evidence type="ECO:0000313" key="2">
    <source>
        <dbReference type="Proteomes" id="UP000076486"/>
    </source>
</evidence>
<reference evidence="1 2" key="1">
    <citation type="submission" date="2013-07" db="EMBL/GenBank/DDBJ databases">
        <title>Comparative Genomic and Metabolomic Analysis of Twelve Strains of Pseudoalteromonas luteoviolacea.</title>
        <authorList>
            <person name="Vynne N.G."/>
            <person name="Mansson M."/>
            <person name="Gram L."/>
        </authorList>
    </citation>
    <scope>NUCLEOTIDE SEQUENCE [LARGE SCALE GENOMIC DNA]</scope>
    <source>
        <strain evidence="1 2">CPMOR-1</strain>
    </source>
</reference>